<organism evidence="2">
    <name type="scientific">Capitella teleta</name>
    <name type="common">Polychaete worm</name>
    <dbReference type="NCBI Taxonomy" id="283909"/>
    <lineage>
        <taxon>Eukaryota</taxon>
        <taxon>Metazoa</taxon>
        <taxon>Spiralia</taxon>
        <taxon>Lophotrochozoa</taxon>
        <taxon>Annelida</taxon>
        <taxon>Polychaeta</taxon>
        <taxon>Sedentaria</taxon>
        <taxon>Scolecida</taxon>
        <taxon>Capitellidae</taxon>
        <taxon>Capitella</taxon>
    </lineage>
</organism>
<keyword evidence="4" id="KW-1185">Reference proteome</keyword>
<sequence length="887" mass="101011">MAATQLSNFGIPPTPNSLSRTRDILVETMQLVEPRKETVVPNHLLESKIYCKVAQNDSVQAKPSILHFGGFEPGCTVRQVLSLANVSSDVQRMHIIPPQSKYFDIKYQKGDRLVPGLTLDCVVEFCPDEWRYYYDCIRIHTAGNENLIIPIHAFPVMNTSDFPTQMEFPRVPIGQSMRKTFPLKSQAPVDFEFQLTYIQPHPSFIVNPLSGIVPANGDIDIEVTFTPTQFQTSIMRLQLNISQFNSRPVECLFTGFSAPGLEKEKSQKSTMASLMKEESIAASTLDPRAISPLDRARSKKRQKTIKSKSTLVENVPQEIEFAGIKFPLNLDTPHAVAQVLNQEPGKLRIKDLREAVLSKTGGGGGAATRQMKEAIFEMAVRRDVYEERQNQLRWQVKIGDDQISQKRRMQIVDDREAAWNEYKLKRGDPVFEEETKRSQMSMQFRRTHRDISQIEKQEARFDTYTNDVWTQRFATLWRFQQAARTVILRLRADKKLSSLRQMFVDWRNKKYKATSTALEKEKDDEEEEAVMMLGEHRLSIERIKGFNFPTYAAPDMKDDMAVDALGEVPFLPTVVNIKKKIPYHALKVPLQYKILAYEPHDVHSASLNYVPFDPMRPLRKGAEDEVINLPPSVATETQNPSVSDHNGPVSLIPPPALFQPMAYPPLHIFNPAPGLQVYLQALPYSEIDQDFHLCPLPRYVANEDSNNPHTSTQKQYLHKEDTIKGVMTWKRFPSQGLTSLANTPTLTNVWVPRWNEPFCTDILPEDTPSTSFGLSSADREVIQDGNDHEECTIELTPEMVNAQFPLIDAALPPDAADKQSKEDNFPYGSHLPQTNIPVSATGPVPRERREQELDFFLKKRYNRLGSKIISKVQHLDNLKSNKDLILK</sequence>
<dbReference type="STRING" id="283909.R7VGL0"/>
<dbReference type="EMBL" id="KB294243">
    <property type="protein sequence ID" value="ELU14830.1"/>
    <property type="molecule type" value="Genomic_DNA"/>
</dbReference>
<dbReference type="InterPro" id="IPR029676">
    <property type="entry name" value="CFAP221"/>
</dbReference>
<name>R7VGL0_CAPTE</name>
<reference evidence="2 4" key="2">
    <citation type="journal article" date="2013" name="Nature">
        <title>Insights into bilaterian evolution from three spiralian genomes.</title>
        <authorList>
            <person name="Simakov O."/>
            <person name="Marletaz F."/>
            <person name="Cho S.J."/>
            <person name="Edsinger-Gonzales E."/>
            <person name="Havlak P."/>
            <person name="Hellsten U."/>
            <person name="Kuo D.H."/>
            <person name="Larsson T."/>
            <person name="Lv J."/>
            <person name="Arendt D."/>
            <person name="Savage R."/>
            <person name="Osoegawa K."/>
            <person name="de Jong P."/>
            <person name="Grimwood J."/>
            <person name="Chapman J.A."/>
            <person name="Shapiro H."/>
            <person name="Aerts A."/>
            <person name="Otillar R.P."/>
            <person name="Terry A.Y."/>
            <person name="Boore J.L."/>
            <person name="Grigoriev I.V."/>
            <person name="Lindberg D.R."/>
            <person name="Seaver E.C."/>
            <person name="Weisblat D.A."/>
            <person name="Putnam N.H."/>
            <person name="Rokhsar D.S."/>
        </authorList>
    </citation>
    <scope>NUCLEOTIDE SEQUENCE</scope>
    <source>
        <strain evidence="2 4">I ESC-2004</strain>
    </source>
</reference>
<evidence type="ECO:0000313" key="2">
    <source>
        <dbReference type="EMBL" id="ELU14830.1"/>
    </source>
</evidence>
<dbReference type="InterPro" id="IPR054089">
    <property type="entry name" value="Cep192-like_D3"/>
</dbReference>
<evidence type="ECO:0000259" key="1">
    <source>
        <dbReference type="Pfam" id="PF22067"/>
    </source>
</evidence>
<dbReference type="PANTHER" id="PTHR46500">
    <property type="entry name" value="CILIA- AND FLAGELLA-ASSOCIATED PROTEIN 221"/>
    <property type="match status" value="1"/>
</dbReference>
<accession>R7VGL0</accession>
<gene>
    <name evidence="2" type="ORF">CAPTEDRAFT_225888</name>
</gene>
<evidence type="ECO:0000313" key="3">
    <source>
        <dbReference type="EnsemblMetazoa" id="CapteP225888"/>
    </source>
</evidence>
<dbReference type="Gene3D" id="2.60.40.10">
    <property type="entry name" value="Immunoglobulins"/>
    <property type="match status" value="2"/>
</dbReference>
<dbReference type="EnsemblMetazoa" id="CapteT225888">
    <property type="protein sequence ID" value="CapteP225888"/>
    <property type="gene ID" value="CapteG225888"/>
</dbReference>
<reference evidence="3" key="3">
    <citation type="submission" date="2015-06" db="UniProtKB">
        <authorList>
            <consortium name="EnsemblMetazoa"/>
        </authorList>
    </citation>
    <scope>IDENTIFICATION</scope>
</reference>
<reference evidence="4" key="1">
    <citation type="submission" date="2012-12" db="EMBL/GenBank/DDBJ databases">
        <authorList>
            <person name="Hellsten U."/>
            <person name="Grimwood J."/>
            <person name="Chapman J.A."/>
            <person name="Shapiro H."/>
            <person name="Aerts A."/>
            <person name="Otillar R.P."/>
            <person name="Terry A.Y."/>
            <person name="Boore J.L."/>
            <person name="Simakov O."/>
            <person name="Marletaz F."/>
            <person name="Cho S.-J."/>
            <person name="Edsinger-Gonzales E."/>
            <person name="Havlak P."/>
            <person name="Kuo D.-H."/>
            <person name="Larsson T."/>
            <person name="Lv J."/>
            <person name="Arendt D."/>
            <person name="Savage R."/>
            <person name="Osoegawa K."/>
            <person name="de Jong P."/>
            <person name="Lindberg D.R."/>
            <person name="Seaver E.C."/>
            <person name="Weisblat D.A."/>
            <person name="Putnam N.H."/>
            <person name="Grigoriev I.V."/>
            <person name="Rokhsar D.S."/>
        </authorList>
    </citation>
    <scope>NUCLEOTIDE SEQUENCE</scope>
    <source>
        <strain evidence="4">I ESC-2004</strain>
    </source>
</reference>
<protein>
    <recommendedName>
        <fullName evidence="1">Cep192-like domain-containing protein</fullName>
    </recommendedName>
</protein>
<dbReference type="AlphaFoldDB" id="R7VGL0"/>
<dbReference type="EMBL" id="AMQN01004701">
    <property type="status" value="NOT_ANNOTATED_CDS"/>
    <property type="molecule type" value="Genomic_DNA"/>
</dbReference>
<dbReference type="GO" id="GO:0097729">
    <property type="term" value="C:9+2 motile cilium"/>
    <property type="evidence" value="ECO:0007669"/>
    <property type="project" value="TreeGrafter"/>
</dbReference>
<dbReference type="Pfam" id="PF22067">
    <property type="entry name" value="Cep192_D3"/>
    <property type="match status" value="1"/>
</dbReference>
<dbReference type="OMA" id="TYNPPQW"/>
<dbReference type="Proteomes" id="UP000014760">
    <property type="component" value="Unassembled WGS sequence"/>
</dbReference>
<dbReference type="Pfam" id="PF14874">
    <property type="entry name" value="PapD-like"/>
    <property type="match status" value="1"/>
</dbReference>
<dbReference type="HOGENOM" id="CLU_020964_0_0_1"/>
<evidence type="ECO:0000313" key="4">
    <source>
        <dbReference type="Proteomes" id="UP000014760"/>
    </source>
</evidence>
<feature type="domain" description="Cep192-like" evidence="1">
    <location>
        <begin position="165"/>
        <end position="242"/>
    </location>
</feature>
<proteinExistence type="predicted"/>
<dbReference type="GO" id="GO:0044458">
    <property type="term" value="P:motile cilium assembly"/>
    <property type="evidence" value="ECO:0007669"/>
    <property type="project" value="TreeGrafter"/>
</dbReference>
<dbReference type="InterPro" id="IPR013783">
    <property type="entry name" value="Ig-like_fold"/>
</dbReference>
<dbReference type="GO" id="GO:0003341">
    <property type="term" value="P:cilium movement"/>
    <property type="evidence" value="ECO:0007669"/>
    <property type="project" value="InterPro"/>
</dbReference>
<dbReference type="PANTHER" id="PTHR46500:SF1">
    <property type="entry name" value="CILIA- AND FLAGELLA-ASSOCIATED PROTEIN 221"/>
    <property type="match status" value="1"/>
</dbReference>
<dbReference type="OrthoDB" id="5538672at2759"/>